<dbReference type="Pfam" id="PF07883">
    <property type="entry name" value="Cupin_2"/>
    <property type="match status" value="1"/>
</dbReference>
<dbReference type="InterPro" id="IPR014710">
    <property type="entry name" value="RmlC-like_jellyroll"/>
</dbReference>
<dbReference type="Gene3D" id="2.60.120.10">
    <property type="entry name" value="Jelly Rolls"/>
    <property type="match status" value="1"/>
</dbReference>
<dbReference type="InterPro" id="IPR011051">
    <property type="entry name" value="RmlC_Cupin_sf"/>
</dbReference>
<dbReference type="InterPro" id="IPR013096">
    <property type="entry name" value="Cupin_2"/>
</dbReference>
<dbReference type="EMBL" id="BK014873">
    <property type="protein sequence ID" value="DAD79787.1"/>
    <property type="molecule type" value="Genomic_DNA"/>
</dbReference>
<evidence type="ECO:0000313" key="2">
    <source>
        <dbReference type="EMBL" id="DAD79787.1"/>
    </source>
</evidence>
<organism evidence="2">
    <name type="scientific">Myoviridae sp. ctj9o3</name>
    <dbReference type="NCBI Taxonomy" id="2826688"/>
    <lineage>
        <taxon>Viruses</taxon>
        <taxon>Duplodnaviria</taxon>
        <taxon>Heunggongvirae</taxon>
        <taxon>Uroviricota</taxon>
        <taxon>Caudoviricetes</taxon>
    </lineage>
</organism>
<name>A0A8S5MCW9_9CAUD</name>
<accession>A0A8S5MCW9</accession>
<proteinExistence type="predicted"/>
<feature type="domain" description="Cupin type-2" evidence="1">
    <location>
        <begin position="27"/>
        <end position="87"/>
    </location>
</feature>
<dbReference type="SUPFAM" id="SSF51182">
    <property type="entry name" value="RmlC-like cupins"/>
    <property type="match status" value="1"/>
</dbReference>
<evidence type="ECO:0000259" key="1">
    <source>
        <dbReference type="Pfam" id="PF07883"/>
    </source>
</evidence>
<reference evidence="2" key="1">
    <citation type="journal article" date="2021" name="Proc. Natl. Acad. Sci. U.S.A.">
        <title>A Catalog of Tens of Thousands of Viruses from Human Metagenomes Reveals Hidden Associations with Chronic Diseases.</title>
        <authorList>
            <person name="Tisza M.J."/>
            <person name="Buck C.B."/>
        </authorList>
    </citation>
    <scope>NUCLEOTIDE SEQUENCE</scope>
    <source>
        <strain evidence="2">Ctj9o3</strain>
    </source>
</reference>
<sequence length="92" mass="10532">MEKYFLDPTTLLGRVVTSKPNYEIVHLSLKAGNEVPEYRNKASIIIFVIEGEILLSADEEIFIKERELVELPSNMEHKMIAIKDSQIMAIKV</sequence>
<protein>
    <recommendedName>
        <fullName evidence="1">Cupin type-2 domain-containing protein</fullName>
    </recommendedName>
</protein>